<dbReference type="PANTHER" id="PTHR33066:SF2">
    <property type="entry name" value="FILAGGRIN-2-LIKE"/>
    <property type="match status" value="1"/>
</dbReference>
<dbReference type="OrthoDB" id="5588333at2759"/>
<feature type="compositionally biased region" description="Polar residues" evidence="2">
    <location>
        <begin position="868"/>
        <end position="881"/>
    </location>
</feature>
<dbReference type="Proteomes" id="UP000187455">
    <property type="component" value="Unassembled WGS sequence"/>
</dbReference>
<accession>A0A1R0GQF3</accession>
<evidence type="ECO:0000313" key="4">
    <source>
        <dbReference type="Proteomes" id="UP000187455"/>
    </source>
</evidence>
<dbReference type="STRING" id="133383.A0A1R0GQF3"/>
<dbReference type="InterPro" id="IPR011010">
    <property type="entry name" value="DNA_brk_join_enz"/>
</dbReference>
<organism evidence="3 4">
    <name type="scientific">Smittium mucronatum</name>
    <dbReference type="NCBI Taxonomy" id="133383"/>
    <lineage>
        <taxon>Eukaryota</taxon>
        <taxon>Fungi</taxon>
        <taxon>Fungi incertae sedis</taxon>
        <taxon>Zoopagomycota</taxon>
        <taxon>Kickxellomycotina</taxon>
        <taxon>Harpellomycetes</taxon>
        <taxon>Harpellales</taxon>
        <taxon>Legeriomycetaceae</taxon>
        <taxon>Smittium</taxon>
    </lineage>
</organism>
<keyword evidence="4" id="KW-1185">Reference proteome</keyword>
<comment type="caution">
    <text evidence="3">The sequence shown here is derived from an EMBL/GenBank/DDBJ whole genome shotgun (WGS) entry which is preliminary data.</text>
</comment>
<feature type="region of interest" description="Disordered" evidence="2">
    <location>
        <begin position="832"/>
        <end position="851"/>
    </location>
</feature>
<evidence type="ECO:0000256" key="2">
    <source>
        <dbReference type="SAM" id="MobiDB-lite"/>
    </source>
</evidence>
<feature type="compositionally biased region" description="Basic and acidic residues" evidence="2">
    <location>
        <begin position="894"/>
        <end position="906"/>
    </location>
</feature>
<dbReference type="GO" id="GO:0015074">
    <property type="term" value="P:DNA integration"/>
    <property type="evidence" value="ECO:0007669"/>
    <property type="project" value="InterPro"/>
</dbReference>
<name>A0A1R0GQF3_9FUNG</name>
<proteinExistence type="predicted"/>
<dbReference type="PANTHER" id="PTHR33066">
    <property type="entry name" value="INTEGRASE_SAM-LIKE_N DOMAIN-CONTAINING PROTEIN"/>
    <property type="match status" value="1"/>
</dbReference>
<dbReference type="Gene3D" id="1.10.443.10">
    <property type="entry name" value="Intergrase catalytic core"/>
    <property type="match status" value="1"/>
</dbReference>
<evidence type="ECO:0000256" key="1">
    <source>
        <dbReference type="ARBA" id="ARBA00023172"/>
    </source>
</evidence>
<protein>
    <recommendedName>
        <fullName evidence="5">Tyr recombinase domain-containing protein</fullName>
    </recommendedName>
</protein>
<evidence type="ECO:0008006" key="5">
    <source>
        <dbReference type="Google" id="ProtNLM"/>
    </source>
</evidence>
<keyword evidence="1" id="KW-0233">DNA recombination</keyword>
<feature type="region of interest" description="Disordered" evidence="2">
    <location>
        <begin position="538"/>
        <end position="565"/>
    </location>
</feature>
<evidence type="ECO:0000313" key="3">
    <source>
        <dbReference type="EMBL" id="OLY79119.1"/>
    </source>
</evidence>
<reference evidence="3 4" key="1">
    <citation type="journal article" date="2016" name="Mol. Biol. Evol.">
        <title>Genome-Wide Survey of Gut Fungi (Harpellales) Reveals the First Horizontally Transferred Ubiquitin Gene from a Mosquito Host.</title>
        <authorList>
            <person name="Wang Y."/>
            <person name="White M.M."/>
            <person name="Kvist S."/>
            <person name="Moncalvo J.M."/>
        </authorList>
    </citation>
    <scope>NUCLEOTIDE SEQUENCE [LARGE SCALE GENOMIC DNA]</scope>
    <source>
        <strain evidence="3 4">ALG-7-W6</strain>
    </source>
</reference>
<dbReference type="SUPFAM" id="SSF56349">
    <property type="entry name" value="DNA breaking-rejoining enzymes"/>
    <property type="match status" value="1"/>
</dbReference>
<dbReference type="EMBL" id="LSSL01004944">
    <property type="protein sequence ID" value="OLY79119.1"/>
    <property type="molecule type" value="Genomic_DNA"/>
</dbReference>
<dbReference type="GO" id="GO:0006310">
    <property type="term" value="P:DNA recombination"/>
    <property type="evidence" value="ECO:0007669"/>
    <property type="project" value="UniProtKB-KW"/>
</dbReference>
<feature type="region of interest" description="Disordered" evidence="2">
    <location>
        <begin position="864"/>
        <end position="906"/>
    </location>
</feature>
<dbReference type="AlphaFoldDB" id="A0A1R0GQF3"/>
<sequence length="1232" mass="139644">MDQQYIQIIQDLTEKVNLLLSRDQQGTHQDQMMNVQSSDCADPHLRARAPVVELENYPELIEEFPDIEDDIFRSPLKDEDRKEMIHSFPRVKAVNYQPPPLNETAPSAIKRVDGMLYNIQQSLANMTRPIDQYRHEQLRRRRIIDHGNDDDIIVMEALRRMITDLASAISQTRVENIHKTLEFPGKAPQMIESSTRPIYEDEKFETLLAAKKPANRARTTRYRPFRQRQQPAYGPNILEIISRRRGAKNFPKDPNLTPISRTRGVLSRRRTPLSVSIGMVPPYQQQVGSGRNRTRFQDSVPESESELEWSPPETGTKGFAEGESRGPTTDATSASLQAEDEPRGERCNFEGSSCSTIQESYRGSEEEVTRILQQPVHHSEENWGPTPSFRPPETQQLCRGEELQDGISQIHMQVDQEEGLHDLPGPGRCIHAHSDSTELQEISTISMEWEDIPISSPPLWPISEPLDLHQGTSPGFEMGEINGNQSISISGRPPDIGRDQRRLYTEYEIDVQPVNKTGIQDQDGEILTNTIPINHTLGDGNQFQINESESSQGKDQGPTSRGQQTINCRQDITKKVSEFHWEGPSNVSGPSPWKNNVTETIRNEERRFEEDTFMDSNGDTDTPCHPKFRILDASTEEMERSIVPPGNTRTRGIYGRQRQGVGNRDWRQDVFGFLESISDEDAYQLQGAIDCHLRHQITRSDRTISTNIYGQPDSHGIYKEIRWYGLEGPFTDIGGLVGSLFKNKYETASLICTNIHQSCRCPEQVDRTNRMVDLRGNLQKDYVDVWTTRCGSDGIGIEQEGTNLLQLVSRREGNRDQFPSSQLGPMVQSLFLPPLESYPSDHSKGTEGEIDHDADNSLLEISDMVSGSGLSSDPPTNTATSIDGGPRPQKRKVPAHEEQDLDSRGMEDLRGSFETQGLNDAALAIMGPNQRNVRRKTRNRAIQQRFLNSLDNREQEFDTRSIINFLASIYTTNSLNVSTLKNYKSALIQLFVEEGKQVNFILLKRFFRNIEEMSIKSFIGFEIDINPIIAHFNTLGPTESLEINILTSKTCWLLAVCGMMRASDIHRIDDQRTVLSESIVKFVIVAPKEKRQGRPIERPCVIKSHANKIMCPVLAYRIYKEKVAIQPCPEPHENDKSIIINHLFRYTKNHSKALSVDSISRNIKSITKIMISEGKKLPKARAIGATLAARAGIPADTIISQAFWSGYDMFDNYYRLSRDNNINITESILPLE</sequence>
<feature type="region of interest" description="Disordered" evidence="2">
    <location>
        <begin position="282"/>
        <end position="351"/>
    </location>
</feature>
<dbReference type="InterPro" id="IPR013762">
    <property type="entry name" value="Integrase-like_cat_sf"/>
</dbReference>
<dbReference type="GO" id="GO:0003677">
    <property type="term" value="F:DNA binding"/>
    <property type="evidence" value="ECO:0007669"/>
    <property type="project" value="InterPro"/>
</dbReference>
<feature type="compositionally biased region" description="Polar residues" evidence="2">
    <location>
        <begin position="326"/>
        <end position="336"/>
    </location>
</feature>
<gene>
    <name evidence="3" type="ORF">AYI68_g6819</name>
</gene>
<feature type="compositionally biased region" description="Basic and acidic residues" evidence="2">
    <location>
        <begin position="839"/>
        <end position="851"/>
    </location>
</feature>